<evidence type="ECO:0000259" key="1">
    <source>
        <dbReference type="Pfam" id="PF07110"/>
    </source>
</evidence>
<dbReference type="SUPFAM" id="SSF54909">
    <property type="entry name" value="Dimeric alpha+beta barrel"/>
    <property type="match status" value="2"/>
</dbReference>
<protein>
    <submittedName>
        <fullName evidence="2">EthD family reductase</fullName>
    </submittedName>
</protein>
<dbReference type="EMBL" id="JAAGBB010000011">
    <property type="protein sequence ID" value="MBR0664951.1"/>
    <property type="molecule type" value="Genomic_DNA"/>
</dbReference>
<dbReference type="InterPro" id="IPR009799">
    <property type="entry name" value="EthD_dom"/>
</dbReference>
<accession>A0ABS5EXD2</accession>
<dbReference type="RefSeq" id="WP_211852617.1">
    <property type="nucleotide sequence ID" value="NZ_JAAGBB010000011.1"/>
</dbReference>
<dbReference type="NCBIfam" id="TIGR02118">
    <property type="entry name" value="EthD family reductase"/>
    <property type="match status" value="2"/>
</dbReference>
<feature type="domain" description="EthD" evidence="1">
    <location>
        <begin position="130"/>
        <end position="216"/>
    </location>
</feature>
<name>A0ABS5EXD2_9PROT</name>
<gene>
    <name evidence="2" type="ORF">GXW71_11360</name>
</gene>
<keyword evidence="3" id="KW-1185">Reference proteome</keyword>
<sequence>MILRMGLLTRRPDLTQAAFRTHWREVHGPLAADLPGLLAYHQNPVVDAAQRGIDHARGAWTFDGISQLWFADVAAMRAAIASGRYDAVAADSPGFVADTRVVAAEQHVVVPLPADPGPCIKRMSILTRLPGMSAEDFSREWREVHGPLVRRFPHLLGYTQNHVVLRESAPGTAATHAALPIDGVVEMWFRDLDGLGAAFASEAGVAAMAHAQRFIAEITTFLVEPHVVR</sequence>
<feature type="domain" description="EthD" evidence="1">
    <location>
        <begin position="11"/>
        <end position="97"/>
    </location>
</feature>
<dbReference type="InterPro" id="IPR011008">
    <property type="entry name" value="Dimeric_a/b-barrel"/>
</dbReference>
<dbReference type="Gene3D" id="3.30.70.100">
    <property type="match status" value="2"/>
</dbReference>
<proteinExistence type="predicted"/>
<evidence type="ECO:0000313" key="3">
    <source>
        <dbReference type="Proteomes" id="UP001196870"/>
    </source>
</evidence>
<dbReference type="Pfam" id="PF07110">
    <property type="entry name" value="EthD"/>
    <property type="match status" value="2"/>
</dbReference>
<reference evidence="3" key="1">
    <citation type="journal article" date="2021" name="Syst. Appl. Microbiol.">
        <title>Roseomonas hellenica sp. nov., isolated from roots of wild-growing Alkanna tinctoria.</title>
        <authorList>
            <person name="Rat A."/>
            <person name="Naranjo H.D."/>
            <person name="Lebbe L."/>
            <person name="Cnockaert M."/>
            <person name="Krigas N."/>
            <person name="Grigoriadou K."/>
            <person name="Maloupa E."/>
            <person name="Willems A."/>
        </authorList>
    </citation>
    <scope>NUCLEOTIDE SEQUENCE [LARGE SCALE GENOMIC DNA]</scope>
    <source>
        <strain evidence="3">LMG 31523</strain>
    </source>
</reference>
<organism evidence="2 3">
    <name type="scientific">Plastoroseomonas hellenica</name>
    <dbReference type="NCBI Taxonomy" id="2687306"/>
    <lineage>
        <taxon>Bacteria</taxon>
        <taxon>Pseudomonadati</taxon>
        <taxon>Pseudomonadota</taxon>
        <taxon>Alphaproteobacteria</taxon>
        <taxon>Acetobacterales</taxon>
        <taxon>Acetobacteraceae</taxon>
        <taxon>Plastoroseomonas</taxon>
    </lineage>
</organism>
<comment type="caution">
    <text evidence="2">The sequence shown here is derived from an EMBL/GenBank/DDBJ whole genome shotgun (WGS) entry which is preliminary data.</text>
</comment>
<evidence type="ECO:0000313" key="2">
    <source>
        <dbReference type="EMBL" id="MBR0664951.1"/>
    </source>
</evidence>
<dbReference type="Proteomes" id="UP001196870">
    <property type="component" value="Unassembled WGS sequence"/>
</dbReference>